<dbReference type="Proteomes" id="UP001055879">
    <property type="component" value="Linkage Group LG02"/>
</dbReference>
<sequence>MFQFAKFEKSKERRLATELGYGFPIGDPWITDVRSPPKTGISKMKGVMANLLWDSNGEHRHHWIAWDSICKSMKEGGLNVDLNTPFREVIQSADFSTLVLPSLSTEAQSILNASVHDSVAMSSSSIINKVKHWCKDLLQLDYPTHSSGFHDSICFQVMHIPMVSPNIPKGKWIKWAPPPFGSQPKRLPFIKGAVISLKILDSEIGSIPGGIGIDEESRSIGVDESRSKGDFMRDESSELLESWKIGISRLPILIPAFKGKISTFDGGLSQVYSPVSSFHKFYLRFPVIRSHTEEEPLGSFIILSSLSRLLNGLDSP</sequence>
<gene>
    <name evidence="1" type="ORF">L6452_06778</name>
</gene>
<accession>A0ACB9EKP9</accession>
<comment type="caution">
    <text evidence="1">The sequence shown here is derived from an EMBL/GenBank/DDBJ whole genome shotgun (WGS) entry which is preliminary data.</text>
</comment>
<reference evidence="2" key="1">
    <citation type="journal article" date="2022" name="Mol. Ecol. Resour.">
        <title>The genomes of chicory, endive, great burdock and yacon provide insights into Asteraceae palaeo-polyploidization history and plant inulin production.</title>
        <authorList>
            <person name="Fan W."/>
            <person name="Wang S."/>
            <person name="Wang H."/>
            <person name="Wang A."/>
            <person name="Jiang F."/>
            <person name="Liu H."/>
            <person name="Zhao H."/>
            <person name="Xu D."/>
            <person name="Zhang Y."/>
        </authorList>
    </citation>
    <scope>NUCLEOTIDE SEQUENCE [LARGE SCALE GENOMIC DNA]</scope>
    <source>
        <strain evidence="2">cv. Niubang</strain>
    </source>
</reference>
<name>A0ACB9EKP9_ARCLA</name>
<dbReference type="EMBL" id="CM042048">
    <property type="protein sequence ID" value="KAI3759178.1"/>
    <property type="molecule type" value="Genomic_DNA"/>
</dbReference>
<organism evidence="1 2">
    <name type="scientific">Arctium lappa</name>
    <name type="common">Greater burdock</name>
    <name type="synonym">Lappa major</name>
    <dbReference type="NCBI Taxonomy" id="4217"/>
    <lineage>
        <taxon>Eukaryota</taxon>
        <taxon>Viridiplantae</taxon>
        <taxon>Streptophyta</taxon>
        <taxon>Embryophyta</taxon>
        <taxon>Tracheophyta</taxon>
        <taxon>Spermatophyta</taxon>
        <taxon>Magnoliopsida</taxon>
        <taxon>eudicotyledons</taxon>
        <taxon>Gunneridae</taxon>
        <taxon>Pentapetalae</taxon>
        <taxon>asterids</taxon>
        <taxon>campanulids</taxon>
        <taxon>Asterales</taxon>
        <taxon>Asteraceae</taxon>
        <taxon>Carduoideae</taxon>
        <taxon>Cardueae</taxon>
        <taxon>Arctiinae</taxon>
        <taxon>Arctium</taxon>
    </lineage>
</organism>
<evidence type="ECO:0000313" key="2">
    <source>
        <dbReference type="Proteomes" id="UP001055879"/>
    </source>
</evidence>
<keyword evidence="2" id="KW-1185">Reference proteome</keyword>
<evidence type="ECO:0000313" key="1">
    <source>
        <dbReference type="EMBL" id="KAI3759178.1"/>
    </source>
</evidence>
<reference evidence="1 2" key="2">
    <citation type="journal article" date="2022" name="Mol. Ecol. Resour.">
        <title>The genomes of chicory, endive, great burdock and yacon provide insights into Asteraceae paleo-polyploidization history and plant inulin production.</title>
        <authorList>
            <person name="Fan W."/>
            <person name="Wang S."/>
            <person name="Wang H."/>
            <person name="Wang A."/>
            <person name="Jiang F."/>
            <person name="Liu H."/>
            <person name="Zhao H."/>
            <person name="Xu D."/>
            <person name="Zhang Y."/>
        </authorList>
    </citation>
    <scope>NUCLEOTIDE SEQUENCE [LARGE SCALE GENOMIC DNA]</scope>
    <source>
        <strain evidence="2">cv. Niubang</strain>
    </source>
</reference>
<protein>
    <submittedName>
        <fullName evidence="1">Uncharacterized protein</fullName>
    </submittedName>
</protein>
<proteinExistence type="predicted"/>